<evidence type="ECO:0000256" key="2">
    <source>
        <dbReference type="ARBA" id="ARBA00022525"/>
    </source>
</evidence>
<sequence length="382" mass="40481">PDSIIVKYVPTLGYTGSDSFVYEVIDGNGGIDTATVNISVANNNIPVANDSQNDVVAEEPATIDLNISDPDNGDVLSIIITDLPDNGRIDQVVYNSQSSHNYYYDAVGIEVGDEVDLEAMSSRILTSFDFEYWSDISGSQSATGLIRIYSNDGDSYVGVGVSAPGGAGYGSNQPGRLLYQSSPINIANGLNTVLIDDILLVVPEKITWTFGVTTSDALNAGVIFSGTANPGGSLDDFWLKTATGWELNQGGGLTDTSSTNNFRAKVFAYDVTSPSIVYTSNPGFQGSDSVTYKVLDGKGGETVATAYFNVQTSFFGLDGDMDGLPDGEEALWGTDPAVWDTDGDGFSDGEEVWMGSNPTDMFDKPFKSEGSSGDMPVLTQEP</sequence>
<comment type="subcellular location">
    <subcellularLocation>
        <location evidence="1">Secreted</location>
    </subcellularLocation>
</comment>
<dbReference type="EMBL" id="UINC01094229">
    <property type="protein sequence ID" value="SVC49295.1"/>
    <property type="molecule type" value="Genomic_DNA"/>
</dbReference>
<organism evidence="6">
    <name type="scientific">marine metagenome</name>
    <dbReference type="NCBI Taxonomy" id="408172"/>
    <lineage>
        <taxon>unclassified sequences</taxon>
        <taxon>metagenomes</taxon>
        <taxon>ecological metagenomes</taxon>
    </lineage>
</organism>
<keyword evidence="2" id="KW-0964">Secreted</keyword>
<gene>
    <name evidence="6" type="ORF">METZ01_LOCUS302149</name>
</gene>
<keyword evidence="4" id="KW-0106">Calcium</keyword>
<feature type="non-terminal residue" evidence="6">
    <location>
        <position position="382"/>
    </location>
</feature>
<feature type="non-terminal residue" evidence="6">
    <location>
        <position position="1"/>
    </location>
</feature>
<dbReference type="AlphaFoldDB" id="A0A382MMF6"/>
<proteinExistence type="predicted"/>
<keyword evidence="3" id="KW-0732">Signal</keyword>
<evidence type="ECO:0000256" key="1">
    <source>
        <dbReference type="ARBA" id="ARBA00004613"/>
    </source>
</evidence>
<evidence type="ECO:0000256" key="5">
    <source>
        <dbReference type="SAM" id="MobiDB-lite"/>
    </source>
</evidence>
<evidence type="ECO:0008006" key="7">
    <source>
        <dbReference type="Google" id="ProtNLM"/>
    </source>
</evidence>
<name>A0A382MMF6_9ZZZZ</name>
<evidence type="ECO:0000256" key="3">
    <source>
        <dbReference type="ARBA" id="ARBA00022729"/>
    </source>
</evidence>
<reference evidence="6" key="1">
    <citation type="submission" date="2018-05" db="EMBL/GenBank/DDBJ databases">
        <authorList>
            <person name="Lanie J.A."/>
            <person name="Ng W.-L."/>
            <person name="Kazmierczak K.M."/>
            <person name="Andrzejewski T.M."/>
            <person name="Davidsen T.M."/>
            <person name="Wayne K.J."/>
            <person name="Tettelin H."/>
            <person name="Glass J.I."/>
            <person name="Rusch D."/>
            <person name="Podicherti R."/>
            <person name="Tsui H.-C.T."/>
            <person name="Winkler M.E."/>
        </authorList>
    </citation>
    <scope>NUCLEOTIDE SEQUENCE</scope>
</reference>
<protein>
    <recommendedName>
        <fullName evidence="7">Cadherin-like domain-containing protein</fullName>
    </recommendedName>
</protein>
<dbReference type="InterPro" id="IPR059100">
    <property type="entry name" value="TSP3_bac"/>
</dbReference>
<evidence type="ECO:0000256" key="4">
    <source>
        <dbReference type="ARBA" id="ARBA00022837"/>
    </source>
</evidence>
<dbReference type="Pfam" id="PF18884">
    <property type="entry name" value="TSP3_bac"/>
    <property type="match status" value="2"/>
</dbReference>
<feature type="region of interest" description="Disordered" evidence="5">
    <location>
        <begin position="362"/>
        <end position="382"/>
    </location>
</feature>
<evidence type="ECO:0000313" key="6">
    <source>
        <dbReference type="EMBL" id="SVC49295.1"/>
    </source>
</evidence>
<dbReference type="Gene3D" id="2.60.40.3440">
    <property type="match status" value="2"/>
</dbReference>
<accession>A0A382MMF6</accession>
<dbReference type="Pfam" id="PF17963">
    <property type="entry name" value="Big_9"/>
    <property type="match status" value="2"/>
</dbReference>